<dbReference type="RefSeq" id="WP_139942040.1">
    <property type="nucleotide sequence ID" value="NZ_JBHSYP010000005.1"/>
</dbReference>
<feature type="transmembrane region" description="Helical" evidence="5">
    <location>
        <begin position="149"/>
        <end position="171"/>
    </location>
</feature>
<feature type="transmembrane region" description="Helical" evidence="5">
    <location>
        <begin position="6"/>
        <end position="35"/>
    </location>
</feature>
<feature type="transmembrane region" description="Helical" evidence="5">
    <location>
        <begin position="183"/>
        <end position="205"/>
    </location>
</feature>
<evidence type="ECO:0000256" key="2">
    <source>
        <dbReference type="ARBA" id="ARBA00022692"/>
    </source>
</evidence>
<evidence type="ECO:0000256" key="5">
    <source>
        <dbReference type="RuleBase" id="RU363041"/>
    </source>
</evidence>
<keyword evidence="5" id="KW-1003">Cell membrane</keyword>
<dbReference type="PANTHER" id="PTHR43483:SF3">
    <property type="entry name" value="MEMBRANE TRANSPORTER PROTEIN HI_0806-RELATED"/>
    <property type="match status" value="1"/>
</dbReference>
<feature type="transmembrane region" description="Helical" evidence="5">
    <location>
        <begin position="111"/>
        <end position="129"/>
    </location>
</feature>
<evidence type="ECO:0000256" key="1">
    <source>
        <dbReference type="ARBA" id="ARBA00004141"/>
    </source>
</evidence>
<protein>
    <recommendedName>
        <fullName evidence="5">Probable membrane transporter protein</fullName>
    </recommendedName>
</protein>
<keyword evidence="4 5" id="KW-0472">Membrane</keyword>
<dbReference type="Proteomes" id="UP000319148">
    <property type="component" value="Unassembled WGS sequence"/>
</dbReference>
<evidence type="ECO:0000256" key="4">
    <source>
        <dbReference type="ARBA" id="ARBA00023136"/>
    </source>
</evidence>
<proteinExistence type="inferred from homology"/>
<dbReference type="OrthoDB" id="457670at2"/>
<feature type="transmembrane region" description="Helical" evidence="5">
    <location>
        <begin position="217"/>
        <end position="237"/>
    </location>
</feature>
<evidence type="ECO:0000313" key="6">
    <source>
        <dbReference type="EMBL" id="TPD57724.1"/>
    </source>
</evidence>
<dbReference type="AlphaFoldDB" id="A0A501PCU3"/>
<keyword evidence="7" id="KW-1185">Reference proteome</keyword>
<feature type="transmembrane region" description="Helical" evidence="5">
    <location>
        <begin position="249"/>
        <end position="266"/>
    </location>
</feature>
<dbReference type="PANTHER" id="PTHR43483">
    <property type="entry name" value="MEMBRANE TRANSPORTER PROTEIN HI_0806-RELATED"/>
    <property type="match status" value="1"/>
</dbReference>
<dbReference type="GO" id="GO:0005886">
    <property type="term" value="C:plasma membrane"/>
    <property type="evidence" value="ECO:0007669"/>
    <property type="project" value="UniProtKB-SubCell"/>
</dbReference>
<accession>A0A501PCU3</accession>
<organism evidence="6 7">
    <name type="scientific">Emcibacter nanhaiensis</name>
    <dbReference type="NCBI Taxonomy" id="1505037"/>
    <lineage>
        <taxon>Bacteria</taxon>
        <taxon>Pseudomonadati</taxon>
        <taxon>Pseudomonadota</taxon>
        <taxon>Alphaproteobacteria</taxon>
        <taxon>Emcibacterales</taxon>
        <taxon>Emcibacteraceae</taxon>
        <taxon>Emcibacter</taxon>
    </lineage>
</organism>
<comment type="similarity">
    <text evidence="5">Belongs to the 4-toluene sulfonate uptake permease (TSUP) (TC 2.A.102) family.</text>
</comment>
<gene>
    <name evidence="6" type="ORF">FIV46_16615</name>
</gene>
<evidence type="ECO:0000256" key="3">
    <source>
        <dbReference type="ARBA" id="ARBA00022989"/>
    </source>
</evidence>
<feature type="transmembrane region" description="Helical" evidence="5">
    <location>
        <begin position="85"/>
        <end position="104"/>
    </location>
</feature>
<keyword evidence="3 5" id="KW-1133">Transmembrane helix</keyword>
<reference evidence="7" key="1">
    <citation type="submission" date="2019-06" db="EMBL/GenBank/DDBJ databases">
        <title>The complete genome of Emcibacter congregatus ZYLT.</title>
        <authorList>
            <person name="Zhao Z."/>
        </authorList>
    </citation>
    <scope>NUCLEOTIDE SEQUENCE [LARGE SCALE GENOMIC DNA]</scope>
    <source>
        <strain evidence="7">MCCC 1A06723</strain>
    </source>
</reference>
<dbReference type="EMBL" id="VFIY01000018">
    <property type="protein sequence ID" value="TPD57724.1"/>
    <property type="molecule type" value="Genomic_DNA"/>
</dbReference>
<evidence type="ECO:0000313" key="7">
    <source>
        <dbReference type="Proteomes" id="UP000319148"/>
    </source>
</evidence>
<dbReference type="InterPro" id="IPR002781">
    <property type="entry name" value="TM_pro_TauE-like"/>
</dbReference>
<feature type="transmembrane region" description="Helical" evidence="5">
    <location>
        <begin position="47"/>
        <end position="65"/>
    </location>
</feature>
<sequence length="269" mass="28001">MLENIWVFVVLLVAASGFAGVLAGMLGVGGGIVLVPVLHFIFEQAGIAPGLTMHMAVGTSLATIVPTSIVSARSHHGKGAVHFQLLKYMAPTVILGVMVGSILADSLRGQVLSLIFGVVALLVAIRLAVVRREVTSKNGDGRVLEVISGFFIGSISALMGIGGGTFSVPVLSKLGYSIHRAVGTSAAIGFLIALPGAIGFMITGWSAEGLPPYSLGYVNMMAVLCVIPATMLATPLGVRVAHRMDDDKLRITFAFILGFMAIRMLVTSL</sequence>
<keyword evidence="2 5" id="KW-0812">Transmembrane</keyword>
<comment type="caution">
    <text evidence="6">The sequence shown here is derived from an EMBL/GenBank/DDBJ whole genome shotgun (WGS) entry which is preliminary data.</text>
</comment>
<name>A0A501PCU3_9PROT</name>
<dbReference type="Pfam" id="PF01925">
    <property type="entry name" value="TauE"/>
    <property type="match status" value="1"/>
</dbReference>
<comment type="subcellular location">
    <subcellularLocation>
        <location evidence="5">Cell membrane</location>
        <topology evidence="5">Multi-pass membrane protein</topology>
    </subcellularLocation>
    <subcellularLocation>
        <location evidence="1">Membrane</location>
        <topology evidence="1">Multi-pass membrane protein</topology>
    </subcellularLocation>
</comment>